<dbReference type="Gene3D" id="3.40.640.10">
    <property type="entry name" value="Type I PLP-dependent aspartate aminotransferase-like (Major domain)"/>
    <property type="match status" value="1"/>
</dbReference>
<evidence type="ECO:0000256" key="4">
    <source>
        <dbReference type="ARBA" id="ARBA00022576"/>
    </source>
</evidence>
<comment type="subunit">
    <text evidence="3 9">Homodimer.</text>
</comment>
<accession>U2FGD2</accession>
<comment type="catalytic activity">
    <reaction evidence="9">
        <text>L-histidinol phosphate + 2-oxoglutarate = 3-(imidazol-4-yl)-2-oxopropyl phosphate + L-glutamate</text>
        <dbReference type="Rhea" id="RHEA:23744"/>
        <dbReference type="ChEBI" id="CHEBI:16810"/>
        <dbReference type="ChEBI" id="CHEBI:29985"/>
        <dbReference type="ChEBI" id="CHEBI:57766"/>
        <dbReference type="ChEBI" id="CHEBI:57980"/>
        <dbReference type="EC" id="2.6.1.9"/>
    </reaction>
</comment>
<feature type="modified residue" description="N6-(pyridoxal phosphate)lysine" evidence="9">
    <location>
        <position position="218"/>
    </location>
</feature>
<dbReference type="InterPro" id="IPR001917">
    <property type="entry name" value="Aminotrans_II_pyridoxalP_BS"/>
</dbReference>
<dbReference type="GO" id="GO:0004400">
    <property type="term" value="F:histidinol-phosphate transaminase activity"/>
    <property type="evidence" value="ECO:0007669"/>
    <property type="project" value="UniProtKB-UniRule"/>
</dbReference>
<reference evidence="11 12" key="2">
    <citation type="journal article" date="2013" name="PLoS ONE">
        <title>INDIGO - INtegrated Data Warehouse of MIcrobial GenOmes with Examples from the Red Sea Extremophiles.</title>
        <authorList>
            <person name="Alam I."/>
            <person name="Antunes A."/>
            <person name="Kamau A.A."/>
            <person name="Ba Alawi W."/>
            <person name="Kalkatawi M."/>
            <person name="Stingl U."/>
            <person name="Bajic V.B."/>
        </authorList>
    </citation>
    <scope>NUCLEOTIDE SEQUENCE [LARGE SCALE GENOMIC DNA]</scope>
    <source>
        <strain evidence="11 12">SSD-17B</strain>
    </source>
</reference>
<dbReference type="AlphaFoldDB" id="U2FGD2"/>
<reference evidence="11 12" key="1">
    <citation type="journal article" date="2011" name="J. Bacteriol.">
        <title>Genome sequence of Haloplasma contractile, an unusual contractile bacterium from a deep-sea anoxic brine lake.</title>
        <authorList>
            <person name="Antunes A."/>
            <person name="Alam I."/>
            <person name="El Dorry H."/>
            <person name="Siam R."/>
            <person name="Robertson A."/>
            <person name="Bajic V.B."/>
            <person name="Stingl U."/>
        </authorList>
    </citation>
    <scope>NUCLEOTIDE SEQUENCE [LARGE SCALE GENOMIC DNA]</scope>
    <source>
        <strain evidence="11 12">SSD-17B</strain>
    </source>
</reference>
<keyword evidence="12" id="KW-1185">Reference proteome</keyword>
<evidence type="ECO:0000256" key="6">
    <source>
        <dbReference type="ARBA" id="ARBA00022679"/>
    </source>
</evidence>
<dbReference type="Pfam" id="PF00155">
    <property type="entry name" value="Aminotran_1_2"/>
    <property type="match status" value="1"/>
</dbReference>
<dbReference type="STRING" id="1033810.HLPCO_001849"/>
<dbReference type="UniPathway" id="UPA00031">
    <property type="reaction ID" value="UER00012"/>
</dbReference>
<organism evidence="11 12">
    <name type="scientific">Haloplasma contractile SSD-17B</name>
    <dbReference type="NCBI Taxonomy" id="1033810"/>
    <lineage>
        <taxon>Bacteria</taxon>
        <taxon>Bacillati</taxon>
        <taxon>Mycoplasmatota</taxon>
        <taxon>Mollicutes</taxon>
        <taxon>Haloplasmatales</taxon>
        <taxon>Haloplasmataceae</taxon>
        <taxon>Haloplasma</taxon>
    </lineage>
</organism>
<dbReference type="EMBL" id="AFNU02000006">
    <property type="protein sequence ID" value="ERJ11935.1"/>
    <property type="molecule type" value="Genomic_DNA"/>
</dbReference>
<dbReference type="EC" id="2.6.1.9" evidence="9"/>
<dbReference type="eggNOG" id="COG0079">
    <property type="taxonomic scope" value="Bacteria"/>
</dbReference>
<dbReference type="InterPro" id="IPR015424">
    <property type="entry name" value="PyrdxlP-dep_Trfase"/>
</dbReference>
<dbReference type="InterPro" id="IPR004839">
    <property type="entry name" value="Aminotransferase_I/II_large"/>
</dbReference>
<dbReference type="HAMAP" id="MF_01023">
    <property type="entry name" value="HisC_aminotrans_2"/>
    <property type="match status" value="1"/>
</dbReference>
<dbReference type="PROSITE" id="PS00599">
    <property type="entry name" value="AA_TRANSFER_CLASS_2"/>
    <property type="match status" value="1"/>
</dbReference>
<keyword evidence="4 9" id="KW-0032">Aminotransferase</keyword>
<dbReference type="Proteomes" id="UP000005707">
    <property type="component" value="Unassembled WGS sequence"/>
</dbReference>
<evidence type="ECO:0000256" key="9">
    <source>
        <dbReference type="HAMAP-Rule" id="MF_01023"/>
    </source>
</evidence>
<keyword evidence="5 9" id="KW-0028">Amino-acid biosynthesis</keyword>
<dbReference type="InterPro" id="IPR015422">
    <property type="entry name" value="PyrdxlP-dep_Trfase_small"/>
</dbReference>
<comment type="similarity">
    <text evidence="2 9">Belongs to the class-II pyridoxal-phosphate-dependent aminotransferase family. Histidinol-phosphate aminotransferase subfamily.</text>
</comment>
<dbReference type="GO" id="GO:0000105">
    <property type="term" value="P:L-histidine biosynthetic process"/>
    <property type="evidence" value="ECO:0007669"/>
    <property type="project" value="UniProtKB-UniRule"/>
</dbReference>
<keyword evidence="8 9" id="KW-0368">Histidine biosynthesis</keyword>
<dbReference type="InterPro" id="IPR005861">
    <property type="entry name" value="HisP_aminotrans"/>
</dbReference>
<dbReference type="PANTHER" id="PTHR42885:SF2">
    <property type="entry name" value="HISTIDINOL-PHOSPHATE AMINOTRANSFERASE"/>
    <property type="match status" value="1"/>
</dbReference>
<evidence type="ECO:0000259" key="10">
    <source>
        <dbReference type="Pfam" id="PF00155"/>
    </source>
</evidence>
<gene>
    <name evidence="9 11" type="primary">hisC</name>
    <name evidence="11" type="ORF">HLPCO_001849</name>
</gene>
<comment type="cofactor">
    <cofactor evidence="1 9">
        <name>pyridoxal 5'-phosphate</name>
        <dbReference type="ChEBI" id="CHEBI:597326"/>
    </cofactor>
</comment>
<feature type="domain" description="Aminotransferase class I/classII large" evidence="10">
    <location>
        <begin position="53"/>
        <end position="336"/>
    </location>
</feature>
<protein>
    <recommendedName>
        <fullName evidence="9">Histidinol-phosphate aminotransferase</fullName>
        <ecNumber evidence="9">2.6.1.9</ecNumber>
    </recommendedName>
    <alternativeName>
        <fullName evidence="9">Imidazole acetol-phosphate transaminase</fullName>
    </alternativeName>
</protein>
<keyword evidence="6 9" id="KW-0808">Transferase</keyword>
<dbReference type="InParanoid" id="U2FGD2"/>
<comment type="caution">
    <text evidence="11">The sequence shown here is derived from an EMBL/GenBank/DDBJ whole genome shotgun (WGS) entry which is preliminary data.</text>
</comment>
<evidence type="ECO:0000256" key="3">
    <source>
        <dbReference type="ARBA" id="ARBA00011738"/>
    </source>
</evidence>
<dbReference type="OrthoDB" id="9809616at2"/>
<evidence type="ECO:0000256" key="1">
    <source>
        <dbReference type="ARBA" id="ARBA00001933"/>
    </source>
</evidence>
<dbReference type="GO" id="GO:0030170">
    <property type="term" value="F:pyridoxal phosphate binding"/>
    <property type="evidence" value="ECO:0007669"/>
    <property type="project" value="InterPro"/>
</dbReference>
<evidence type="ECO:0000256" key="8">
    <source>
        <dbReference type="ARBA" id="ARBA00023102"/>
    </source>
</evidence>
<evidence type="ECO:0000256" key="7">
    <source>
        <dbReference type="ARBA" id="ARBA00022898"/>
    </source>
</evidence>
<sequence length="357" mass="41077">MERLIKKREPISLTKKSIQNLIAYKPNTLPYRIKLDANESNQFLFNEDLKINTSRINMYPDNYATDLRNAISHYIGESADHIIAGNGSSEMIELLFKTYVDKNDVVFSFDPSFSMYGVYSQIYNAELVRIKANTDFSVNIDDLIEQLERYTPKLIFICTPNNPTGTVVNKVDIKKLLDKTDAIVVVDEAYMEFFDESESMVSEIKQYSNLVVLRTLSKAFGLAAIRVGYMVASAELIEIAYRVKSPYNINTLSQLVAIEALNQTEKVKQHVNDIIVRRNHLYRQMKELGITVYPSHGNFLFFKYECDQLYKGLINKGIIIRKFSGELNNHYRVTVGNAYETKLFIQCVEEILNDETI</sequence>
<dbReference type="SUPFAM" id="SSF53383">
    <property type="entry name" value="PLP-dependent transferases"/>
    <property type="match status" value="1"/>
</dbReference>
<name>U2FGD2_9MOLU</name>
<proteinExistence type="inferred from homology"/>
<evidence type="ECO:0000313" key="11">
    <source>
        <dbReference type="EMBL" id="ERJ11935.1"/>
    </source>
</evidence>
<dbReference type="InterPro" id="IPR015421">
    <property type="entry name" value="PyrdxlP-dep_Trfase_major"/>
</dbReference>
<dbReference type="RefSeq" id="WP_008827149.1">
    <property type="nucleotide sequence ID" value="NZ_AFNU02000006.1"/>
</dbReference>
<dbReference type="NCBIfam" id="TIGR01141">
    <property type="entry name" value="hisC"/>
    <property type="match status" value="1"/>
</dbReference>
<evidence type="ECO:0000313" key="12">
    <source>
        <dbReference type="Proteomes" id="UP000005707"/>
    </source>
</evidence>
<dbReference type="CDD" id="cd00609">
    <property type="entry name" value="AAT_like"/>
    <property type="match status" value="1"/>
</dbReference>
<dbReference type="PANTHER" id="PTHR42885">
    <property type="entry name" value="HISTIDINOL-PHOSPHATE AMINOTRANSFERASE-RELATED"/>
    <property type="match status" value="1"/>
</dbReference>
<dbReference type="Gene3D" id="3.90.1150.10">
    <property type="entry name" value="Aspartate Aminotransferase, domain 1"/>
    <property type="match status" value="1"/>
</dbReference>
<evidence type="ECO:0000256" key="5">
    <source>
        <dbReference type="ARBA" id="ARBA00022605"/>
    </source>
</evidence>
<keyword evidence="7 9" id="KW-0663">Pyridoxal phosphate</keyword>
<evidence type="ECO:0000256" key="2">
    <source>
        <dbReference type="ARBA" id="ARBA00007970"/>
    </source>
</evidence>
<comment type="pathway">
    <text evidence="9">Amino-acid biosynthesis; L-histidine biosynthesis; L-histidine from 5-phospho-alpha-D-ribose 1-diphosphate: step 7/9.</text>
</comment>